<dbReference type="AlphaFoldDB" id="D5AAV6"/>
<protein>
    <submittedName>
        <fullName evidence="1">Uncharacterized protein</fullName>
    </submittedName>
</protein>
<evidence type="ECO:0000313" key="1">
    <source>
        <dbReference type="EMBL" id="ADE76675.1"/>
    </source>
</evidence>
<name>D5AAV6_PICSI</name>
<proteinExistence type="evidence at transcript level"/>
<reference evidence="1" key="1">
    <citation type="submission" date="2010-04" db="EMBL/GenBank/DDBJ databases">
        <authorList>
            <person name="Reid K.E."/>
            <person name="Liao N."/>
            <person name="Chan S."/>
            <person name="Docking R."/>
            <person name="Taylor G."/>
            <person name="Moore R."/>
            <person name="Mayo M."/>
            <person name="Munro S."/>
            <person name="King J."/>
            <person name="Yanchuk A."/>
            <person name="Holt R."/>
            <person name="Jones S."/>
            <person name="Marra M."/>
            <person name="Ritland C.E."/>
            <person name="Ritland K."/>
            <person name="Bohlmann J."/>
        </authorList>
    </citation>
    <scope>NUCLEOTIDE SEQUENCE</scope>
    <source>
        <tissue evidence="1">Bud</tissue>
    </source>
</reference>
<accession>D5AAV6</accession>
<sequence length="70" mass="8219">MEESLEHLISLEAVASVLWRVYKTLSLCWVSVVPCAHPSSTLRSCAIICIRSLFWRTVFWRDYWGFNNHC</sequence>
<organism evidence="1">
    <name type="scientific">Picea sitchensis</name>
    <name type="common">Sitka spruce</name>
    <name type="synonym">Pinus sitchensis</name>
    <dbReference type="NCBI Taxonomy" id="3332"/>
    <lineage>
        <taxon>Eukaryota</taxon>
        <taxon>Viridiplantae</taxon>
        <taxon>Streptophyta</taxon>
        <taxon>Embryophyta</taxon>
        <taxon>Tracheophyta</taxon>
        <taxon>Spermatophyta</taxon>
        <taxon>Pinopsida</taxon>
        <taxon>Pinidae</taxon>
        <taxon>Conifers I</taxon>
        <taxon>Pinales</taxon>
        <taxon>Pinaceae</taxon>
        <taxon>Picea</taxon>
    </lineage>
</organism>
<dbReference type="EMBL" id="BT123351">
    <property type="protein sequence ID" value="ADE76675.1"/>
    <property type="molecule type" value="mRNA"/>
</dbReference>